<protein>
    <recommendedName>
        <fullName evidence="5">Sensor domain-containing protein</fullName>
    </recommendedName>
</protein>
<feature type="signal peptide" evidence="2">
    <location>
        <begin position="1"/>
        <end position="32"/>
    </location>
</feature>
<evidence type="ECO:0000313" key="4">
    <source>
        <dbReference type="Proteomes" id="UP000560081"/>
    </source>
</evidence>
<feature type="chain" id="PRO_5038709497" description="Sensor domain-containing protein" evidence="2">
    <location>
        <begin position="33"/>
        <end position="322"/>
    </location>
</feature>
<dbReference type="EMBL" id="JACHMC010000001">
    <property type="protein sequence ID" value="MBB4881836.1"/>
    <property type="molecule type" value="Genomic_DNA"/>
</dbReference>
<reference evidence="3 4" key="1">
    <citation type="submission" date="2020-08" db="EMBL/GenBank/DDBJ databases">
        <title>Sequencing the genomes of 1000 actinobacteria strains.</title>
        <authorList>
            <person name="Klenk H.-P."/>
        </authorList>
    </citation>
    <scope>NUCLEOTIDE SEQUENCE [LARGE SCALE GENOMIC DNA]</scope>
    <source>
        <strain evidence="3 4">DSM 19079</strain>
    </source>
</reference>
<dbReference type="Proteomes" id="UP000560081">
    <property type="component" value="Unassembled WGS sequence"/>
</dbReference>
<keyword evidence="2" id="KW-0732">Signal</keyword>
<dbReference type="RefSeq" id="WP_167736928.1">
    <property type="nucleotide sequence ID" value="NZ_BMLA01000003.1"/>
</dbReference>
<sequence length="322" mass="31868">MTLDPARTRLPFPSRRARLGAAVLLTSAAVLTGCGAGGSDGGATTSSSSDAAAAAASSTSASPTEASSSTSTASGSASTSASTSSSSSAAGAPPLPGGVNADVELPENEKVLALKEPMAEVLGLQGDVTVDTTATGEFSILRSQQQEAATATDAEEMRAASLPLADDACWAAQGEVSGLLAESGGTEVSYGGTRAEPAEGAEETGPDTSALITTLPDEAAAAKVQQAEQDRAKTCEGNADYAAAITTERTTVDGVDYDVTTTTATEDGAGPMPGISVMTRDGARLIAVTALDSAGEKATPEQVVEMAQGVREAVAKEFGPAS</sequence>
<dbReference type="PROSITE" id="PS51257">
    <property type="entry name" value="PROKAR_LIPOPROTEIN"/>
    <property type="match status" value="1"/>
</dbReference>
<comment type="caution">
    <text evidence="3">The sequence shown here is derived from an EMBL/GenBank/DDBJ whole genome shotgun (WGS) entry which is preliminary data.</text>
</comment>
<dbReference type="AlphaFoldDB" id="A0A7W7L2N8"/>
<evidence type="ECO:0008006" key="5">
    <source>
        <dbReference type="Google" id="ProtNLM"/>
    </source>
</evidence>
<organism evidence="3 4">
    <name type="scientific">Micrococcus flavus</name>
    <dbReference type="NCBI Taxonomy" id="384602"/>
    <lineage>
        <taxon>Bacteria</taxon>
        <taxon>Bacillati</taxon>
        <taxon>Actinomycetota</taxon>
        <taxon>Actinomycetes</taxon>
        <taxon>Micrococcales</taxon>
        <taxon>Micrococcaceae</taxon>
        <taxon>Micrococcus</taxon>
    </lineage>
</organism>
<evidence type="ECO:0000313" key="3">
    <source>
        <dbReference type="EMBL" id="MBB4881836.1"/>
    </source>
</evidence>
<proteinExistence type="predicted"/>
<evidence type="ECO:0000256" key="2">
    <source>
        <dbReference type="SAM" id="SignalP"/>
    </source>
</evidence>
<feature type="region of interest" description="Disordered" evidence="1">
    <location>
        <begin position="35"/>
        <end position="102"/>
    </location>
</feature>
<name>A0A7W7L2N8_9MICC</name>
<keyword evidence="4" id="KW-1185">Reference proteome</keyword>
<feature type="compositionally biased region" description="Low complexity" evidence="1">
    <location>
        <begin position="42"/>
        <end position="92"/>
    </location>
</feature>
<evidence type="ECO:0000256" key="1">
    <source>
        <dbReference type="SAM" id="MobiDB-lite"/>
    </source>
</evidence>
<accession>A0A7W7L2N8</accession>
<gene>
    <name evidence="3" type="ORF">BJ976_000187</name>
</gene>
<feature type="region of interest" description="Disordered" evidence="1">
    <location>
        <begin position="183"/>
        <end position="206"/>
    </location>
</feature>